<comment type="similarity">
    <text evidence="3">Belongs to the cytochrome P450 family.</text>
</comment>
<dbReference type="InterPro" id="IPR023393">
    <property type="entry name" value="START-like_dom_sf"/>
</dbReference>
<keyword evidence="13" id="KW-0472">Membrane</keyword>
<evidence type="ECO:0000313" key="15">
    <source>
        <dbReference type="Proteomes" id="UP001056436"/>
    </source>
</evidence>
<keyword evidence="15" id="KW-1185">Reference proteome</keyword>
<dbReference type="InterPro" id="IPR050121">
    <property type="entry name" value="Cytochrome_P450_monoxygenase"/>
</dbReference>
<dbReference type="SUPFAM" id="SSF48264">
    <property type="entry name" value="Cytochrome P450"/>
    <property type="match status" value="1"/>
</dbReference>
<dbReference type="SUPFAM" id="SSF55961">
    <property type="entry name" value="Bet v1-like"/>
    <property type="match status" value="1"/>
</dbReference>
<dbReference type="InterPro" id="IPR002401">
    <property type="entry name" value="Cyt_P450_E_grp-I"/>
</dbReference>
<dbReference type="Gene3D" id="3.30.530.20">
    <property type="match status" value="1"/>
</dbReference>
<keyword evidence="13" id="KW-0812">Transmembrane</keyword>
<keyword evidence="8" id="KW-0560">Oxidoreductase</keyword>
<comment type="pathway">
    <text evidence="2">Hormone biosynthesis.</text>
</comment>
<organism evidence="14 15">
    <name type="scientific">Colletotrichum abscissum</name>
    <dbReference type="NCBI Taxonomy" id="1671311"/>
    <lineage>
        <taxon>Eukaryota</taxon>
        <taxon>Fungi</taxon>
        <taxon>Dikarya</taxon>
        <taxon>Ascomycota</taxon>
        <taxon>Pezizomycotina</taxon>
        <taxon>Sordariomycetes</taxon>
        <taxon>Hypocreomycetidae</taxon>
        <taxon>Glomerellales</taxon>
        <taxon>Glomerellaceae</taxon>
        <taxon>Colletotrichum</taxon>
        <taxon>Colletotrichum acutatum species complex</taxon>
    </lineage>
</organism>
<keyword evidence="5 12" id="KW-0479">Metal-binding</keyword>
<sequence>MGLISQLYSLRWLFAAILVAVYVGQKIRTYNRLRAFKGPVLCGWTEAWHAWAILTFKSHLKYDEVCRKYGTIARVGPNDLITSSPELLVYMSGIRSPYTRTEWYYRACRHMSENDHVFSEMDEEKHRVLRQRMGAGYSGKENLALEDSVDTHVSELVQLIRSKYMSTEFAARPMDLAMKMQYLTLDVISNISYGKPFGDLRADEDMFGVAESAEVGMTIFTYKIGLGLYKILQKPIVARLLGPKETDASGFGRMFANGRAIIKERLARDTEKRSDMIASFIRHGLSEDEILSETTLQMIAGSDTTAASLRIIMLYLLTHARVYAKLQAEIDAYVRDGQVGSRPSGIVSDTENRRMPYLQAVIKEGMRVHPPVTNMDPKRVPDGGDTVVVNGESVFLPGGTNINAAAWPMHLSKEIFGEDADEFRPERWLLEEDERRLVNMHRVHELIFGYGKYQCLGRPIAMMEIGKTIFELMRNFDWCLARPDTPWKEANHAGVFTHNDIISAEIEIQAPPSAVRSVFLEFSKYKQWSQKWTIEPTEPGKDPSELKDGDKIKVGMGGMAFSPVIVENTSETLHWVGSVPLLFTGKHEFWFNPSEQNSGGTRFIQVEEIRGLLAFIMAPIWGFRQKVLFGWNQFNEDLKKEVESRPF</sequence>
<evidence type="ECO:0000256" key="3">
    <source>
        <dbReference type="ARBA" id="ARBA00010617"/>
    </source>
</evidence>
<comment type="cofactor">
    <cofactor evidence="1 12">
        <name>heme</name>
        <dbReference type="ChEBI" id="CHEBI:30413"/>
    </cofactor>
</comment>
<dbReference type="CDD" id="cd07822">
    <property type="entry name" value="SRPBCC_4"/>
    <property type="match status" value="1"/>
</dbReference>
<dbReference type="PRINTS" id="PR00463">
    <property type="entry name" value="EP450I"/>
</dbReference>
<protein>
    <recommendedName>
        <fullName evidence="10">Cytochrome P450 monooxygenase ABA1</fullName>
    </recommendedName>
    <alternativeName>
        <fullName evidence="11">Abscisic acid biosynthesis protein 1</fullName>
    </alternativeName>
    <alternativeName>
        <fullName evidence="9">Cytochrome P450 monooxygenase aba1</fullName>
    </alternativeName>
</protein>
<dbReference type="Gene3D" id="1.10.630.10">
    <property type="entry name" value="Cytochrome P450"/>
    <property type="match status" value="1"/>
</dbReference>
<keyword evidence="13" id="KW-1133">Transmembrane helix</keyword>
<dbReference type="GO" id="GO:0005506">
    <property type="term" value="F:iron ion binding"/>
    <property type="evidence" value="ECO:0007669"/>
    <property type="project" value="InterPro"/>
</dbReference>
<evidence type="ECO:0000256" key="5">
    <source>
        <dbReference type="ARBA" id="ARBA00022723"/>
    </source>
</evidence>
<evidence type="ECO:0000256" key="8">
    <source>
        <dbReference type="ARBA" id="ARBA00023033"/>
    </source>
</evidence>
<evidence type="ECO:0000256" key="4">
    <source>
        <dbReference type="ARBA" id="ARBA00022617"/>
    </source>
</evidence>
<dbReference type="AlphaFoldDB" id="A0A9Q0B843"/>
<evidence type="ECO:0000256" key="1">
    <source>
        <dbReference type="ARBA" id="ARBA00001971"/>
    </source>
</evidence>
<proteinExistence type="inferred from homology"/>
<dbReference type="PANTHER" id="PTHR24305:SF236">
    <property type="entry name" value="PISATIN DEMETHYLASE"/>
    <property type="match status" value="1"/>
</dbReference>
<keyword evidence="6 12" id="KW-0408">Iron</keyword>
<dbReference type="GO" id="GO:0004497">
    <property type="term" value="F:monooxygenase activity"/>
    <property type="evidence" value="ECO:0007669"/>
    <property type="project" value="UniProtKB-KW"/>
</dbReference>
<dbReference type="GO" id="GO:0016705">
    <property type="term" value="F:oxidoreductase activity, acting on paired donors, with incorporation or reduction of molecular oxygen"/>
    <property type="evidence" value="ECO:0007669"/>
    <property type="project" value="InterPro"/>
</dbReference>
<gene>
    <name evidence="14" type="ORF">CABS02_02961</name>
</gene>
<dbReference type="GO" id="GO:0020037">
    <property type="term" value="F:heme binding"/>
    <property type="evidence" value="ECO:0007669"/>
    <property type="project" value="InterPro"/>
</dbReference>
<keyword evidence="8" id="KW-0503">Monooxygenase</keyword>
<dbReference type="Proteomes" id="UP001056436">
    <property type="component" value="Unassembled WGS sequence"/>
</dbReference>
<accession>A0A9Q0B843</accession>
<keyword evidence="4 12" id="KW-0349">Heme</keyword>
<evidence type="ECO:0000256" key="6">
    <source>
        <dbReference type="ARBA" id="ARBA00023004"/>
    </source>
</evidence>
<dbReference type="InterPro" id="IPR001128">
    <property type="entry name" value="Cyt_P450"/>
</dbReference>
<evidence type="ECO:0000256" key="10">
    <source>
        <dbReference type="ARBA" id="ARBA00068222"/>
    </source>
</evidence>
<dbReference type="OrthoDB" id="1470350at2759"/>
<dbReference type="PRINTS" id="PR00385">
    <property type="entry name" value="P450"/>
</dbReference>
<dbReference type="PANTHER" id="PTHR24305">
    <property type="entry name" value="CYTOCHROME P450"/>
    <property type="match status" value="1"/>
</dbReference>
<comment type="caution">
    <text evidence="14">The sequence shown here is derived from an EMBL/GenBank/DDBJ whole genome shotgun (WGS) entry which is preliminary data.</text>
</comment>
<evidence type="ECO:0000256" key="11">
    <source>
        <dbReference type="ARBA" id="ARBA00079990"/>
    </source>
</evidence>
<evidence type="ECO:0000256" key="7">
    <source>
        <dbReference type="ARBA" id="ARBA00023026"/>
    </source>
</evidence>
<evidence type="ECO:0000256" key="12">
    <source>
        <dbReference type="PIRSR" id="PIRSR602401-1"/>
    </source>
</evidence>
<evidence type="ECO:0000313" key="14">
    <source>
        <dbReference type="EMBL" id="KAI3556954.1"/>
    </source>
</evidence>
<feature type="binding site" description="axial binding residue" evidence="12">
    <location>
        <position position="455"/>
    </location>
    <ligand>
        <name>heme</name>
        <dbReference type="ChEBI" id="CHEBI:30413"/>
    </ligand>
    <ligandPart>
        <name>Fe</name>
        <dbReference type="ChEBI" id="CHEBI:18248"/>
    </ligandPart>
</feature>
<evidence type="ECO:0000256" key="9">
    <source>
        <dbReference type="ARBA" id="ARBA00067672"/>
    </source>
</evidence>
<dbReference type="Pfam" id="PF00067">
    <property type="entry name" value="p450"/>
    <property type="match status" value="1"/>
</dbReference>
<feature type="transmembrane region" description="Helical" evidence="13">
    <location>
        <begin position="6"/>
        <end position="24"/>
    </location>
</feature>
<dbReference type="CDD" id="cd11060">
    <property type="entry name" value="CYP57A1-like"/>
    <property type="match status" value="1"/>
</dbReference>
<evidence type="ECO:0000256" key="2">
    <source>
        <dbReference type="ARBA" id="ARBA00004972"/>
    </source>
</evidence>
<dbReference type="FunFam" id="1.10.630.10:FF:000076">
    <property type="entry name" value="Cytochrome P450 monooxygenase"/>
    <property type="match status" value="1"/>
</dbReference>
<dbReference type="EMBL" id="SDAQ01000010">
    <property type="protein sequence ID" value="KAI3556954.1"/>
    <property type="molecule type" value="Genomic_DNA"/>
</dbReference>
<evidence type="ECO:0000256" key="13">
    <source>
        <dbReference type="SAM" id="Phobius"/>
    </source>
</evidence>
<name>A0A9Q0B843_9PEZI</name>
<dbReference type="InterPro" id="IPR036396">
    <property type="entry name" value="Cyt_P450_sf"/>
</dbReference>
<reference evidence="14" key="1">
    <citation type="submission" date="2019-01" db="EMBL/GenBank/DDBJ databases">
        <title>Colletotrichum abscissum LGMF1257.</title>
        <authorList>
            <person name="Baroncelli R."/>
        </authorList>
    </citation>
    <scope>NUCLEOTIDE SEQUENCE</scope>
    <source>
        <strain evidence="14">Ca142</strain>
    </source>
</reference>
<keyword evidence="7" id="KW-0843">Virulence</keyword>